<organism evidence="2 3">
    <name type="scientific">Saccharibacillus endophyticus</name>
    <dbReference type="NCBI Taxonomy" id="2060666"/>
    <lineage>
        <taxon>Bacteria</taxon>
        <taxon>Bacillati</taxon>
        <taxon>Bacillota</taxon>
        <taxon>Bacilli</taxon>
        <taxon>Bacillales</taxon>
        <taxon>Paenibacillaceae</taxon>
        <taxon>Saccharibacillus</taxon>
    </lineage>
</organism>
<evidence type="ECO:0000313" key="3">
    <source>
        <dbReference type="Proteomes" id="UP000605427"/>
    </source>
</evidence>
<feature type="domain" description="AAA+ ATPase" evidence="1">
    <location>
        <begin position="194"/>
        <end position="323"/>
    </location>
</feature>
<name>A0ABQ2A3B6_9BACL</name>
<evidence type="ECO:0000313" key="2">
    <source>
        <dbReference type="EMBL" id="GGH83469.1"/>
    </source>
</evidence>
<dbReference type="InterPro" id="IPR007560">
    <property type="entry name" value="Restrct_endonuc_IV_Mrr"/>
</dbReference>
<reference evidence="3" key="1">
    <citation type="journal article" date="2019" name="Int. J. Syst. Evol. Microbiol.">
        <title>The Global Catalogue of Microorganisms (GCM) 10K type strain sequencing project: providing services to taxonomists for standard genome sequencing and annotation.</title>
        <authorList>
            <consortium name="The Broad Institute Genomics Platform"/>
            <consortium name="The Broad Institute Genome Sequencing Center for Infectious Disease"/>
            <person name="Wu L."/>
            <person name="Ma J."/>
        </authorList>
    </citation>
    <scope>NUCLEOTIDE SEQUENCE [LARGE SCALE GENOMIC DNA]</scope>
    <source>
        <strain evidence="3">CCM 8702</strain>
    </source>
</reference>
<accession>A0ABQ2A3B6</accession>
<keyword evidence="3" id="KW-1185">Reference proteome</keyword>
<dbReference type="InterPro" id="IPR003593">
    <property type="entry name" value="AAA+_ATPase"/>
</dbReference>
<gene>
    <name evidence="2" type="ORF">GCM10007362_36360</name>
</gene>
<dbReference type="InterPro" id="IPR049050">
    <property type="entry name" value="nSTAND3"/>
</dbReference>
<dbReference type="SMART" id="SM00382">
    <property type="entry name" value="AAA"/>
    <property type="match status" value="1"/>
</dbReference>
<dbReference type="InterPro" id="IPR011856">
    <property type="entry name" value="tRNA_endonuc-like_dom_sf"/>
</dbReference>
<dbReference type="Pfam" id="PF20720">
    <property type="entry name" value="nSTAND3"/>
    <property type="match status" value="1"/>
</dbReference>
<evidence type="ECO:0000259" key="1">
    <source>
        <dbReference type="SMART" id="SM00382"/>
    </source>
</evidence>
<comment type="caution">
    <text evidence="2">The sequence shown here is derived from an EMBL/GenBank/DDBJ whole genome shotgun (WGS) entry which is preliminary data.</text>
</comment>
<dbReference type="EMBL" id="BMDD01000004">
    <property type="protein sequence ID" value="GGH83469.1"/>
    <property type="molecule type" value="Genomic_DNA"/>
</dbReference>
<dbReference type="Pfam" id="PF04471">
    <property type="entry name" value="Mrr_cat"/>
    <property type="match status" value="1"/>
</dbReference>
<dbReference type="InterPro" id="IPR027417">
    <property type="entry name" value="P-loop_NTPase"/>
</dbReference>
<dbReference type="Gene3D" id="3.40.1350.10">
    <property type="match status" value="1"/>
</dbReference>
<sequence>MPKYDFSTLLEPLEFERLVCDVIQIREGVFIQTFKPGPDGGIDGLYRSKDQKIIIQAKRFNNFNSLMKELRASEIEKIRKQNPSRYILGASLDFSPPQKEKILELFDGLIHNDADILSQTDINRLLEDPKYHFVEAAHPKLWLPSLPILKKFLSESTNQSLYNESAQELQEALRVAQRFVPTRLYQKALRNWSQNNVVIITGEPGVGKTTMAYLLAISHLQPNDLDGFVWANSIKDIYHMLDLEDYKKQVFILDDFWGSIFHNDNTRRNDEIQLNKLIQRIIHSNGKKRLILTTREYILQQGLQKQPNLKETLDRHAVICTIEQYSEAEKAQILFQHLYHSNLPYEYVARLFRDYDQIIRHDNYSPRVLALYLEKQPDHTIAIEDYCLELYEYFDQPGALWESIFLELSQEAQIIALLILISSTPMRLKDLQACYEKYIEVHANPIRTKNLLLIVSELEKTMIKSFYNDEYDEIWLNFISPSVQDFLYSHINNNKEQVIPTLVQYCCFFNQLQFLFEHFNSPLNTRVALLLENEWIMHYEDYDYSFVDSYEGNWRWGVDYLDDMPRGEEQLHKFHHMLKRCDPKVHTRLFEFLEIKIKEYCMTMGHGNMEAQYFDLQNLPYIIVQCTEKGMSFDGKETIEKFYQEAFSVNHYRSMDNFIKVFKEEYETHHTTHFPSLKKRIKTILLRELEWLDDLDMDLELDFLIDTAPDTLKEFGFRYTHKFGEKIANITGRMPSVDTNYPRMQSDEDTYIDPEERLLETIAAETKLWILGPTEEYWDEKQTLNMIKSSTIKTPLKVELKKVFQNDYTHYIHRYLRTKESINLFLSTAHALELESLPEKEMILCVSMLHSLFEKHSDQEFFKIIGFCAETLILFLHTNEPVLRRADFFDSVPYTRYLKEDPIVREIVFNNLLLQDSQWVRFMHFPIFAFCYVAALNMHIFLKEDSYDPNIELWKSIFDVKANLLQKTSKNREQISKTMYYPEFENYRLLNSDWQQTLYRMHEELIPHHFNQFHIQPRIQNYLKQIGYDSEETQVKNYLALCKYEFYYTDAGIPDSITSMPTDETYMFEYLNIISEHDTPYPEELDQGLFKELQKNDNICVSYGTGWRVLVYEIEDLKLLKRIGAYKSTLKIIRGLKDTNIRFMNGDYSCLL</sequence>
<proteinExistence type="predicted"/>
<dbReference type="RefSeq" id="WP_172246077.1">
    <property type="nucleotide sequence ID" value="NZ_BMDD01000004.1"/>
</dbReference>
<dbReference type="Gene3D" id="3.40.50.300">
    <property type="entry name" value="P-loop containing nucleotide triphosphate hydrolases"/>
    <property type="match status" value="1"/>
</dbReference>
<dbReference type="SUPFAM" id="SSF52540">
    <property type="entry name" value="P-loop containing nucleoside triphosphate hydrolases"/>
    <property type="match status" value="1"/>
</dbReference>
<dbReference type="Proteomes" id="UP000605427">
    <property type="component" value="Unassembled WGS sequence"/>
</dbReference>
<protein>
    <recommendedName>
        <fullName evidence="1">AAA+ ATPase domain-containing protein</fullName>
    </recommendedName>
</protein>